<accession>A0A6L9E9H0</accession>
<dbReference type="EMBL" id="WXYO01000002">
    <property type="protein sequence ID" value="NAS11274.1"/>
    <property type="molecule type" value="Genomic_DNA"/>
</dbReference>
<evidence type="ECO:0000256" key="10">
    <source>
        <dbReference type="ARBA" id="ARBA00022842"/>
    </source>
</evidence>
<evidence type="ECO:0000256" key="5">
    <source>
        <dbReference type="ARBA" id="ARBA00010726"/>
    </source>
</evidence>
<dbReference type="SFLD" id="SFLDG01138">
    <property type="entry name" value="C1.6.2:_Deoxy-d-mannose-octulo"/>
    <property type="match status" value="1"/>
</dbReference>
<dbReference type="Gene3D" id="3.40.50.1000">
    <property type="entry name" value="HAD superfamily/HAD-like"/>
    <property type="match status" value="1"/>
</dbReference>
<evidence type="ECO:0000256" key="4">
    <source>
        <dbReference type="ARBA" id="ARBA00005893"/>
    </source>
</evidence>
<proteinExistence type="inferred from homology"/>
<dbReference type="SFLD" id="SFLDG01136">
    <property type="entry name" value="C1.6:_Phosphoserine_Phosphatas"/>
    <property type="match status" value="1"/>
</dbReference>
<dbReference type="SUPFAM" id="SSF56784">
    <property type="entry name" value="HAD-like"/>
    <property type="match status" value="1"/>
</dbReference>
<dbReference type="RefSeq" id="WP_161434313.1">
    <property type="nucleotide sequence ID" value="NZ_WXYO01000002.1"/>
</dbReference>
<gene>
    <name evidence="11" type="ORF">GTQ38_04630</name>
</gene>
<comment type="pathway">
    <text evidence="3">Amino-sugar metabolism; N-acetylneuraminate metabolism.</text>
</comment>
<evidence type="ECO:0000256" key="2">
    <source>
        <dbReference type="ARBA" id="ARBA00001946"/>
    </source>
</evidence>
<keyword evidence="8" id="KW-0479">Metal-binding</keyword>
<keyword evidence="12" id="KW-1185">Reference proteome</keyword>
<sequence length="389" mass="43792">MSKAIGFIPLRKNSKGIPGKNKKKLLGRPLFSWVLSEALFSDLDQVFIFTDDEDIMAYVNANYSWSSKVSCIKRSAENASDTASTEDAILEFCETSRVDFDVFCMLQATSPLTRRSDINAALDMLQNKDLDAVLSVVRTHRFIWSEDGKSLNYDYKNRPRRQDFEGLLMENGAVYCTTKSALTSSKNRLSGKIGTIEMPENTLVEIDSETDWQLVEQLIISSFKSSKKLERITHLVLDVDGVFTDGQVTYSADGELSKVFDIRDGMGLEIIRQHGVQVIVMTSENSQVVASRMKKLKIEHVFLGVKDKYAFLENFCKEHKLSPGEIAYMGDDVNDLANMLRVGWSISPANATRMVSYHADLVLKSSSAQGAIREATEFIMNYNLRFNDL</sequence>
<comment type="catalytic activity">
    <reaction evidence="1">
        <text>an N-acylneuraminate + CTP = a CMP-N-acyl-beta-neuraminate + diphosphate</text>
        <dbReference type="Rhea" id="RHEA:11344"/>
        <dbReference type="ChEBI" id="CHEBI:33019"/>
        <dbReference type="ChEBI" id="CHEBI:37563"/>
        <dbReference type="ChEBI" id="CHEBI:60073"/>
        <dbReference type="ChEBI" id="CHEBI:68671"/>
        <dbReference type="EC" id="2.7.7.43"/>
    </reaction>
</comment>
<dbReference type="GO" id="GO:0008781">
    <property type="term" value="F:N-acylneuraminate cytidylyltransferase activity"/>
    <property type="evidence" value="ECO:0007669"/>
    <property type="project" value="UniProtKB-EC"/>
</dbReference>
<keyword evidence="9 11" id="KW-0378">Hydrolase</keyword>
<evidence type="ECO:0000313" key="12">
    <source>
        <dbReference type="Proteomes" id="UP000475249"/>
    </source>
</evidence>
<comment type="subunit">
    <text evidence="6">Homotetramer.</text>
</comment>
<protein>
    <recommendedName>
        <fullName evidence="7">N-acylneuraminate cytidylyltransferase</fullName>
        <ecNumber evidence="7">2.7.7.43</ecNumber>
    </recommendedName>
</protein>
<evidence type="ECO:0000313" key="11">
    <source>
        <dbReference type="EMBL" id="NAS11274.1"/>
    </source>
</evidence>
<dbReference type="InterPro" id="IPR050793">
    <property type="entry name" value="CMP-NeuNAc_synthase"/>
</dbReference>
<dbReference type="PANTHER" id="PTHR21485">
    <property type="entry name" value="HAD SUPERFAMILY MEMBERS CMAS AND KDSC"/>
    <property type="match status" value="1"/>
</dbReference>
<reference evidence="11 12" key="1">
    <citation type="submission" date="2020-01" db="EMBL/GenBank/DDBJ databases">
        <title>Bacteria diversity of Porities sp.</title>
        <authorList>
            <person name="Wang G."/>
        </authorList>
    </citation>
    <scope>NUCLEOTIDE SEQUENCE [LARGE SCALE GENOMIC DNA]</scope>
    <source>
        <strain evidence="11 12">R33</strain>
    </source>
</reference>
<dbReference type="GO" id="GO:0016788">
    <property type="term" value="F:hydrolase activity, acting on ester bonds"/>
    <property type="evidence" value="ECO:0007669"/>
    <property type="project" value="InterPro"/>
</dbReference>
<evidence type="ECO:0000256" key="1">
    <source>
        <dbReference type="ARBA" id="ARBA00001862"/>
    </source>
</evidence>
<dbReference type="InterPro" id="IPR036412">
    <property type="entry name" value="HAD-like_sf"/>
</dbReference>
<evidence type="ECO:0000256" key="6">
    <source>
        <dbReference type="ARBA" id="ARBA00011881"/>
    </source>
</evidence>
<dbReference type="InterPro" id="IPR003329">
    <property type="entry name" value="Cytidylyl_trans"/>
</dbReference>
<dbReference type="PANTHER" id="PTHR21485:SF3">
    <property type="entry name" value="N-ACYLNEURAMINATE CYTIDYLYLTRANSFERASE"/>
    <property type="match status" value="1"/>
</dbReference>
<dbReference type="Gene3D" id="3.90.550.10">
    <property type="entry name" value="Spore Coat Polysaccharide Biosynthesis Protein SpsA, Chain A"/>
    <property type="match status" value="1"/>
</dbReference>
<evidence type="ECO:0000256" key="8">
    <source>
        <dbReference type="ARBA" id="ARBA00022723"/>
    </source>
</evidence>
<dbReference type="UniPathway" id="UPA00628"/>
<evidence type="ECO:0000256" key="9">
    <source>
        <dbReference type="ARBA" id="ARBA00022801"/>
    </source>
</evidence>
<name>A0A6L9E9H0_9FLAO</name>
<dbReference type="NCBIfam" id="TIGR01670">
    <property type="entry name" value="KdsC-phosphatas"/>
    <property type="match status" value="1"/>
</dbReference>
<comment type="cofactor">
    <cofactor evidence="2">
        <name>Mg(2+)</name>
        <dbReference type="ChEBI" id="CHEBI:18420"/>
    </cofactor>
</comment>
<dbReference type="Proteomes" id="UP000475249">
    <property type="component" value="Unassembled WGS sequence"/>
</dbReference>
<dbReference type="EC" id="2.7.7.43" evidence="7"/>
<dbReference type="SUPFAM" id="SSF53448">
    <property type="entry name" value="Nucleotide-diphospho-sugar transferases"/>
    <property type="match status" value="1"/>
</dbReference>
<dbReference type="Pfam" id="PF08282">
    <property type="entry name" value="Hydrolase_3"/>
    <property type="match status" value="1"/>
</dbReference>
<dbReference type="CDD" id="cd02513">
    <property type="entry name" value="CMP-NeuAc_Synthase"/>
    <property type="match status" value="1"/>
</dbReference>
<dbReference type="GO" id="GO:0046872">
    <property type="term" value="F:metal ion binding"/>
    <property type="evidence" value="ECO:0007669"/>
    <property type="project" value="UniProtKB-KW"/>
</dbReference>
<comment type="caution">
    <text evidence="11">The sequence shown here is derived from an EMBL/GenBank/DDBJ whole genome shotgun (WGS) entry which is preliminary data.</text>
</comment>
<dbReference type="InterPro" id="IPR029044">
    <property type="entry name" value="Nucleotide-diphossugar_trans"/>
</dbReference>
<dbReference type="AlphaFoldDB" id="A0A6L9E9H0"/>
<keyword evidence="10" id="KW-0460">Magnesium</keyword>
<evidence type="ECO:0000256" key="3">
    <source>
        <dbReference type="ARBA" id="ARBA00005141"/>
    </source>
</evidence>
<dbReference type="GO" id="GO:0006054">
    <property type="term" value="P:N-acetylneuraminate metabolic process"/>
    <property type="evidence" value="ECO:0007669"/>
    <property type="project" value="UniProtKB-UniPathway"/>
</dbReference>
<dbReference type="InterPro" id="IPR023214">
    <property type="entry name" value="HAD_sf"/>
</dbReference>
<dbReference type="Pfam" id="PF02348">
    <property type="entry name" value="CTP_transf_3"/>
    <property type="match status" value="1"/>
</dbReference>
<dbReference type="SFLD" id="SFLDS00003">
    <property type="entry name" value="Haloacid_Dehalogenase"/>
    <property type="match status" value="1"/>
</dbReference>
<evidence type="ECO:0000256" key="7">
    <source>
        <dbReference type="ARBA" id="ARBA00012491"/>
    </source>
</evidence>
<organism evidence="11 12">
    <name type="scientific">Poritiphilus flavus</name>
    <dbReference type="NCBI Taxonomy" id="2697053"/>
    <lineage>
        <taxon>Bacteria</taxon>
        <taxon>Pseudomonadati</taxon>
        <taxon>Bacteroidota</taxon>
        <taxon>Flavobacteriia</taxon>
        <taxon>Flavobacteriales</taxon>
        <taxon>Flavobacteriaceae</taxon>
        <taxon>Poritiphilus</taxon>
    </lineage>
</organism>
<comment type="similarity">
    <text evidence="5">Belongs to the CMP-NeuNAc synthase family.</text>
</comment>
<comment type="similarity">
    <text evidence="4">Belongs to the KdsC family.</text>
</comment>
<dbReference type="InterPro" id="IPR010023">
    <property type="entry name" value="KdsC_fam"/>
</dbReference>